<organism evidence="3 4">
    <name type="scientific">Lagenidium giganteum</name>
    <dbReference type="NCBI Taxonomy" id="4803"/>
    <lineage>
        <taxon>Eukaryota</taxon>
        <taxon>Sar</taxon>
        <taxon>Stramenopiles</taxon>
        <taxon>Oomycota</taxon>
        <taxon>Peronosporomycetes</taxon>
        <taxon>Pythiales</taxon>
        <taxon>Pythiaceae</taxon>
    </lineage>
</organism>
<gene>
    <name evidence="3" type="ORF">N0F65_008569</name>
</gene>
<evidence type="ECO:0000256" key="1">
    <source>
        <dbReference type="SAM" id="MobiDB-lite"/>
    </source>
</evidence>
<feature type="compositionally biased region" description="Basic and acidic residues" evidence="1">
    <location>
        <begin position="57"/>
        <end position="72"/>
    </location>
</feature>
<evidence type="ECO:0000313" key="3">
    <source>
        <dbReference type="EMBL" id="DAZ93810.1"/>
    </source>
</evidence>
<feature type="region of interest" description="Disordered" evidence="1">
    <location>
        <begin position="317"/>
        <end position="415"/>
    </location>
</feature>
<dbReference type="InterPro" id="IPR009769">
    <property type="entry name" value="EDR2_C"/>
</dbReference>
<feature type="compositionally biased region" description="Acidic residues" evidence="1">
    <location>
        <begin position="351"/>
        <end position="381"/>
    </location>
</feature>
<keyword evidence="4" id="KW-1185">Reference proteome</keyword>
<dbReference type="AlphaFoldDB" id="A0AAV2YIE7"/>
<feature type="compositionally biased region" description="Polar residues" evidence="1">
    <location>
        <begin position="30"/>
        <end position="55"/>
    </location>
</feature>
<feature type="compositionally biased region" description="Low complexity" evidence="1">
    <location>
        <begin position="382"/>
        <end position="393"/>
    </location>
</feature>
<dbReference type="InterPro" id="IPR006994">
    <property type="entry name" value="TCF25/Rqc1"/>
</dbReference>
<comment type="caution">
    <text evidence="3">The sequence shown here is derived from an EMBL/GenBank/DDBJ whole genome shotgun (WGS) entry which is preliminary data.</text>
</comment>
<reference evidence="3" key="2">
    <citation type="journal article" date="2023" name="Microbiol Resour">
        <title>Decontamination and Annotation of the Draft Genome Sequence of the Oomycete Lagenidium giganteum ARSEF 373.</title>
        <authorList>
            <person name="Morgan W.R."/>
            <person name="Tartar A."/>
        </authorList>
    </citation>
    <scope>NUCLEOTIDE SEQUENCE</scope>
    <source>
        <strain evidence="3">ARSEF 373</strain>
    </source>
</reference>
<sequence length="933" mass="103871">MMCATPLMTRRQSPKQHQAAAPGSARCVENQKSNKAVTAEQNRINTVTMEVSRSGSPKKDGSASPQSKEKSSSWKAQAAACATQDAALRRIWIEPDHANIKLRGKTYLEDNVKVTADPPLFELVWFDLFHGKHEDLFHISQSKHSFVQKATAKYGNDMPQILTITILIPGTPEVACVQYFALKHQQCETARATEEGLTLWKRFCDGDDAFRRTRLKLIPGIAEGPWVVKKSVGAKPFIISNVLEVSYFQGPNYLEAVVDVSSDRIAKHVTSLCRSHASSLTVDMGFVIEGKDEAELPESLLCCVRSARQIKRMNKLAAASAVPDDVDEEEEEEELEDKRPAPAGFLFLVDSDSDSDEEDDDDDDDDDGDEDEEEGSDEEASDSVPAPAPVAVVEPKKIFAKKKQSKKHEESEEDVDKLLDEMVAQAGEMTVEVATSLRNQAENTLLSVHLHSVNADKEMMRIFGVKEVREASGGRQRMDPRALGRKTTKKVFMVTPHDEWPRPPTFVSGGIRWTRSNKPKGPCWSGACQYYEISWSAAYKKAQAEFELVQQTHDPNVVGLFLRRYPFHIDALLQMSEVFQHHGQMDHASDCIKRCVYVLELAWADQFDVTKGNCRMDFHTEHNDAFYRALFLLMKQVGRRGCVRSAFEVAKMVLSLDPHGDPMNVLLAIDYYALAARQCQFLIDLAAAKFSAVDRMNAAAADKPKRPKQVTDEAECINALPNLQFSLALAHYFNENKDTARELLAKALLQFPSVLPALLEKCSVSTTSGEWATVLGSRVFANASHVADGSVLQHLLDIYVTRNFSLWKVNEVQRFLLEGAKHAVDFPSLSQSTPQVMEVPEALLKYRRAVTADYSDEITTLPADHPMMQQLQIPNLEDLDEGQLEALARAQEQMAAGNLPADANPLLLFLQTLLPWNHVQGARPPAGGGNPPQ</sequence>
<dbReference type="Pfam" id="PF07059">
    <property type="entry name" value="EDR2_C"/>
    <property type="match status" value="1"/>
</dbReference>
<accession>A0AAV2YIE7</accession>
<protein>
    <recommendedName>
        <fullName evidence="2">Protein ENHANCED DISEASE RESISTANCE 2 C-terminal domain-containing protein</fullName>
    </recommendedName>
</protein>
<feature type="domain" description="Protein ENHANCED DISEASE RESISTANCE 2 C-terminal" evidence="2">
    <location>
        <begin position="92"/>
        <end position="305"/>
    </location>
</feature>
<dbReference type="PANTHER" id="PTHR22684">
    <property type="entry name" value="NULP1-RELATED"/>
    <property type="match status" value="1"/>
</dbReference>
<dbReference type="GO" id="GO:1990112">
    <property type="term" value="C:RQC complex"/>
    <property type="evidence" value="ECO:0007669"/>
    <property type="project" value="TreeGrafter"/>
</dbReference>
<dbReference type="EMBL" id="DAKRPA010000290">
    <property type="protein sequence ID" value="DAZ93810.1"/>
    <property type="molecule type" value="Genomic_DNA"/>
</dbReference>
<reference evidence="3" key="1">
    <citation type="submission" date="2022-11" db="EMBL/GenBank/DDBJ databases">
        <authorList>
            <person name="Morgan W.R."/>
            <person name="Tartar A."/>
        </authorList>
    </citation>
    <scope>NUCLEOTIDE SEQUENCE</scope>
    <source>
        <strain evidence="3">ARSEF 373</strain>
    </source>
</reference>
<dbReference type="Pfam" id="PF04910">
    <property type="entry name" value="Tcf25"/>
    <property type="match status" value="1"/>
</dbReference>
<dbReference type="Proteomes" id="UP001146120">
    <property type="component" value="Unassembled WGS sequence"/>
</dbReference>
<feature type="compositionally biased region" description="Acidic residues" evidence="1">
    <location>
        <begin position="324"/>
        <end position="335"/>
    </location>
</feature>
<evidence type="ECO:0000259" key="2">
    <source>
        <dbReference type="Pfam" id="PF07059"/>
    </source>
</evidence>
<evidence type="ECO:0000313" key="4">
    <source>
        <dbReference type="Proteomes" id="UP001146120"/>
    </source>
</evidence>
<name>A0AAV2YIE7_9STRA</name>
<dbReference type="PANTHER" id="PTHR22684:SF0">
    <property type="entry name" value="RIBOSOME QUALITY CONTROL COMPLEX SUBUNIT TCF25"/>
    <property type="match status" value="1"/>
</dbReference>
<feature type="region of interest" description="Disordered" evidence="1">
    <location>
        <begin position="1"/>
        <end position="75"/>
    </location>
</feature>
<proteinExistence type="predicted"/>